<sequence>MIKKIIFTCFISLLTHMTFAQYFDNNSNFLNRVRFGGSLGLGFFNGGFNASVSPSAIYPFTNEFSAGASLNFNYAKFNDDKLLAYGGSIISLYNPIPELQLSAEFEQLRINRTYEAIPNYIEDNYWSPALFIGAGYSSYNVTVGLRYNLLYRENESIYANALLPFIRVYF</sequence>
<feature type="chain" id="PRO_5046486768" evidence="1">
    <location>
        <begin position="21"/>
        <end position="170"/>
    </location>
</feature>
<evidence type="ECO:0000313" key="3">
    <source>
        <dbReference type="Proteomes" id="UP001059209"/>
    </source>
</evidence>
<dbReference type="Proteomes" id="UP001059209">
    <property type="component" value="Chromosome"/>
</dbReference>
<name>A0ABY5Y8V8_9FLAO</name>
<keyword evidence="1" id="KW-0732">Signal</keyword>
<organism evidence="2 3">
    <name type="scientific">Maribacter litopenaei</name>
    <dbReference type="NCBI Taxonomy" id="2976127"/>
    <lineage>
        <taxon>Bacteria</taxon>
        <taxon>Pseudomonadati</taxon>
        <taxon>Bacteroidota</taxon>
        <taxon>Flavobacteriia</taxon>
        <taxon>Flavobacteriales</taxon>
        <taxon>Flavobacteriaceae</taxon>
        <taxon>Maribacter</taxon>
    </lineage>
</organism>
<evidence type="ECO:0000256" key="1">
    <source>
        <dbReference type="SAM" id="SignalP"/>
    </source>
</evidence>
<dbReference type="EMBL" id="CP104205">
    <property type="protein sequence ID" value="UWX55453.1"/>
    <property type="molecule type" value="Genomic_DNA"/>
</dbReference>
<evidence type="ECO:0000313" key="2">
    <source>
        <dbReference type="EMBL" id="UWX55453.1"/>
    </source>
</evidence>
<keyword evidence="3" id="KW-1185">Reference proteome</keyword>
<gene>
    <name evidence="2" type="ORF">NYZ99_02640</name>
</gene>
<dbReference type="RefSeq" id="WP_260573387.1">
    <property type="nucleotide sequence ID" value="NZ_CP104205.1"/>
</dbReference>
<accession>A0ABY5Y8V8</accession>
<proteinExistence type="predicted"/>
<feature type="signal peptide" evidence="1">
    <location>
        <begin position="1"/>
        <end position="20"/>
    </location>
</feature>
<reference evidence="2" key="1">
    <citation type="submission" date="2022-09" db="EMBL/GenBank/DDBJ databases">
        <title>Maribacter litopenaei sp. nov., isolated from the intestinal tract of the Pacific White Shrimp, Litopenaeus vannamei.</title>
        <authorList>
            <person name="Kim S.Y."/>
            <person name="Hwang C.Y."/>
        </authorList>
    </citation>
    <scope>NUCLEOTIDE SEQUENCE</scope>
    <source>
        <strain evidence="2">HL-LV01</strain>
    </source>
</reference>
<protein>
    <submittedName>
        <fullName evidence="2">Alpha-ketoglutarate decarboxylase</fullName>
    </submittedName>
</protein>